<dbReference type="InterPro" id="IPR017853">
    <property type="entry name" value="GH"/>
</dbReference>
<evidence type="ECO:0000313" key="5">
    <source>
        <dbReference type="Proteomes" id="UP001497392"/>
    </source>
</evidence>
<evidence type="ECO:0000259" key="3">
    <source>
        <dbReference type="Pfam" id="PF21156"/>
    </source>
</evidence>
<gene>
    <name evidence="4" type="primary">g1073</name>
    <name evidence="4" type="ORF">VP750_LOCUS932</name>
</gene>
<evidence type="ECO:0000256" key="1">
    <source>
        <dbReference type="ARBA" id="ARBA00008061"/>
    </source>
</evidence>
<feature type="compositionally biased region" description="Low complexity" evidence="2">
    <location>
        <begin position="867"/>
        <end position="881"/>
    </location>
</feature>
<dbReference type="SUPFAM" id="SSF51445">
    <property type="entry name" value="(Trans)glycosidases"/>
    <property type="match status" value="1"/>
</dbReference>
<comment type="caution">
    <text evidence="4">The sequence shown here is derived from an EMBL/GenBank/DDBJ whole genome shotgun (WGS) entry which is preliminary data.</text>
</comment>
<dbReference type="EMBL" id="CAXHTA020000002">
    <property type="protein sequence ID" value="CAL5219273.1"/>
    <property type="molecule type" value="Genomic_DNA"/>
</dbReference>
<dbReference type="InterPro" id="IPR048650">
    <property type="entry name" value="ISOA1-3-like_C"/>
</dbReference>
<keyword evidence="5" id="KW-1185">Reference proteome</keyword>
<dbReference type="Gene3D" id="3.20.20.80">
    <property type="entry name" value="Glycosidases"/>
    <property type="match status" value="1"/>
</dbReference>
<feature type="domain" description="Isoamylase 1-3-like C-terminal" evidence="3">
    <location>
        <begin position="752"/>
        <end position="831"/>
    </location>
</feature>
<dbReference type="Proteomes" id="UP001497392">
    <property type="component" value="Unassembled WGS sequence"/>
</dbReference>
<dbReference type="Gene3D" id="2.60.40.10">
    <property type="entry name" value="Immunoglobulins"/>
    <property type="match status" value="1"/>
</dbReference>
<protein>
    <submittedName>
        <fullName evidence="4">G1073 protein</fullName>
    </submittedName>
</protein>
<evidence type="ECO:0000313" key="4">
    <source>
        <dbReference type="EMBL" id="CAL5219273.1"/>
    </source>
</evidence>
<reference evidence="4 5" key="1">
    <citation type="submission" date="2024-06" db="EMBL/GenBank/DDBJ databases">
        <authorList>
            <person name="Kraege A."/>
            <person name="Thomma B."/>
        </authorList>
    </citation>
    <scope>NUCLEOTIDE SEQUENCE [LARGE SCALE GENOMIC DNA]</scope>
</reference>
<sequence>MRGLQAPGPRLGLIPTACTSSYGGKARLLLALRPSHTLRAVKSRPSRCRVSKRGPQTWTTSQLATATKQAAPVTSEKHLLYGAGGSNVAATIQRGQGTYKVVLSVQPESSPLGNLSIVWGFYRSSTGKWYIPDAVKCSAASKKDSRSGGLRSELTPGTDGGFQVSFDIPAQLSPLFLAFELQIGKHAELSRSGQRFAVPVGMSAGKIASMGASLREVTGQTSAVDFVVRSRGAAAMSLLLARAPKQDAGQGKPGGCLEIALDPDVNRTGDLWHICVEGLKDLHTLCYAWRADAEVAWAGGGRFYPGQVMFDPYAAALVSVQLQEGYNVVPPREGQNGAPYTNNPPALTGSLSSLLEDFDFGSSQRPGTALDKSVLLEIDVTSFTQNEAAQDEVPLGHQGKFLGLLDRLKAIEATGATGCILTPVYASAPGSGQLGRAPISFFAPDNSYAVGHEPGAAGQELKQVICGFHEAGIEVILQVEYCFTGEGSDAVPAPTSLRGLDAGIYYRTGSLLNAGHAAVRTLVVDSLRHWAREYDVDGFCFVNAENMVQDRDGTVLDNPPLPEEISADPLLGGLKLIAWSGNDALLPRSGARGFPHWGVWLERNTRYSTDLAPFVAGQPGTASGMATRLTGSTDLFDEASEQGLPGGLAAARRPAYGLNGVSYFGKSTLWDLVASSVPWDVQPPAEGKLSGHETLAKTVLLLLLASPGIPTLPQDVMEDERHLSTLAQCLAFRKAYGAHLTPSSFDPERTVQWHGATPGSLPDWEGMRHTHDMLYMGYSIPNTEENSVLYIGINPHHYTITLALPEPPQGGSWKRLVDTSFPAPDDFLLEPEAGVTMHGLYYDIPAKAAVAFYAKCVKVQPPATAPAQAAAARVPRAAPKPLTAGPKAQPQ</sequence>
<name>A0ABP1FH67_9CHLO</name>
<proteinExistence type="inferred from homology"/>
<dbReference type="Gene3D" id="2.60.40.1180">
    <property type="entry name" value="Golgi alpha-mannosidase II"/>
    <property type="match status" value="1"/>
</dbReference>
<dbReference type="PANTHER" id="PTHR43002">
    <property type="entry name" value="GLYCOGEN DEBRANCHING ENZYME"/>
    <property type="match status" value="1"/>
</dbReference>
<comment type="similarity">
    <text evidence="1">Belongs to the glycosyl hydrolase 13 family.</text>
</comment>
<accession>A0ABP1FH67</accession>
<dbReference type="SUPFAM" id="SSF81296">
    <property type="entry name" value="E set domains"/>
    <property type="match status" value="1"/>
</dbReference>
<dbReference type="InterPro" id="IPR014756">
    <property type="entry name" value="Ig_E-set"/>
</dbReference>
<dbReference type="Pfam" id="PF21156">
    <property type="entry name" value="ISOA1-3_C"/>
    <property type="match status" value="1"/>
</dbReference>
<organism evidence="4 5">
    <name type="scientific">Coccomyxa viridis</name>
    <dbReference type="NCBI Taxonomy" id="1274662"/>
    <lineage>
        <taxon>Eukaryota</taxon>
        <taxon>Viridiplantae</taxon>
        <taxon>Chlorophyta</taxon>
        <taxon>core chlorophytes</taxon>
        <taxon>Trebouxiophyceae</taxon>
        <taxon>Trebouxiophyceae incertae sedis</taxon>
        <taxon>Coccomyxaceae</taxon>
        <taxon>Coccomyxa</taxon>
    </lineage>
</organism>
<dbReference type="SUPFAM" id="SSF51011">
    <property type="entry name" value="Glycosyl hydrolase domain"/>
    <property type="match status" value="1"/>
</dbReference>
<dbReference type="InterPro" id="IPR013780">
    <property type="entry name" value="Glyco_hydro_b"/>
</dbReference>
<dbReference type="InterPro" id="IPR013783">
    <property type="entry name" value="Ig-like_fold"/>
</dbReference>
<evidence type="ECO:0000256" key="2">
    <source>
        <dbReference type="SAM" id="MobiDB-lite"/>
    </source>
</evidence>
<feature type="region of interest" description="Disordered" evidence="2">
    <location>
        <begin position="867"/>
        <end position="891"/>
    </location>
</feature>